<sequence>MSDPPFIAGNPSSIAAYRSRLIALRASYNDLPLAEGMAFDLVLKSPPRNPSVTGVRPLQISSAQLDVETRFALTKPLQIGSGYHSQVWMAQPLSSTPDQTGSLVLKFVIPSYIKLPSTYLEESEVRLGQYLFPANSVEYAAAAYEKLPELQGSSLPYFYGVHNVNMHWGETVFILAMEYIAGPSLADLQKVIDSENSTSKYCDFNVYRGLFHMALDVVRAAHAKDVYHIDIRGQNILIDEENDHPVFIDWQNVTIQWAVGPLGVTIPNPFITQEYIDMQHLMSTFYDSKHHNERMVKYIAAELPDVERYWV</sequence>
<dbReference type="Proteomes" id="UP000320762">
    <property type="component" value="Unassembled WGS sequence"/>
</dbReference>
<evidence type="ECO:0000313" key="3">
    <source>
        <dbReference type="EMBL" id="TRM67118.1"/>
    </source>
</evidence>
<keyword evidence="3" id="KW-0808">Transferase</keyword>
<dbReference type="InterPro" id="IPR017441">
    <property type="entry name" value="Protein_kinase_ATP_BS"/>
</dbReference>
<organism evidence="3 4">
    <name type="scientific">Schizophyllum amplum</name>
    <dbReference type="NCBI Taxonomy" id="97359"/>
    <lineage>
        <taxon>Eukaryota</taxon>
        <taxon>Fungi</taxon>
        <taxon>Dikarya</taxon>
        <taxon>Basidiomycota</taxon>
        <taxon>Agaricomycotina</taxon>
        <taxon>Agaricomycetes</taxon>
        <taxon>Agaricomycetidae</taxon>
        <taxon>Agaricales</taxon>
        <taxon>Schizophyllaceae</taxon>
        <taxon>Schizophyllum</taxon>
    </lineage>
</organism>
<keyword evidence="3" id="KW-0418">Kinase</keyword>
<dbReference type="PROSITE" id="PS50011">
    <property type="entry name" value="PROTEIN_KINASE_DOM"/>
    <property type="match status" value="1"/>
</dbReference>
<gene>
    <name evidence="3" type="ORF">BD626DRAFT_396555</name>
</gene>
<dbReference type="OrthoDB" id="3138711at2759"/>
<dbReference type="Gene3D" id="1.10.510.10">
    <property type="entry name" value="Transferase(Phosphotransferase) domain 1"/>
    <property type="match status" value="1"/>
</dbReference>
<dbReference type="GO" id="GO:0005524">
    <property type="term" value="F:ATP binding"/>
    <property type="evidence" value="ECO:0007669"/>
    <property type="project" value="UniProtKB-UniRule"/>
</dbReference>
<comment type="caution">
    <text evidence="3">The sequence shown here is derived from an EMBL/GenBank/DDBJ whole genome shotgun (WGS) entry which is preliminary data.</text>
</comment>
<keyword evidence="1" id="KW-0547">Nucleotide-binding</keyword>
<dbReference type="GO" id="GO:0004672">
    <property type="term" value="F:protein kinase activity"/>
    <property type="evidence" value="ECO:0007669"/>
    <property type="project" value="InterPro"/>
</dbReference>
<evidence type="ECO:0000313" key="4">
    <source>
        <dbReference type="Proteomes" id="UP000320762"/>
    </source>
</evidence>
<accession>A0A550CQR5</accession>
<dbReference type="AlphaFoldDB" id="A0A550CQR5"/>
<dbReference type="PROSITE" id="PS00107">
    <property type="entry name" value="PROTEIN_KINASE_ATP"/>
    <property type="match status" value="1"/>
</dbReference>
<dbReference type="InterPro" id="IPR000719">
    <property type="entry name" value="Prot_kinase_dom"/>
</dbReference>
<feature type="domain" description="Protein kinase" evidence="2">
    <location>
        <begin position="73"/>
        <end position="311"/>
    </location>
</feature>
<reference evidence="3 4" key="1">
    <citation type="journal article" date="2019" name="New Phytol.">
        <title>Comparative genomics reveals unique wood-decay strategies and fruiting body development in the Schizophyllaceae.</title>
        <authorList>
            <person name="Almasi E."/>
            <person name="Sahu N."/>
            <person name="Krizsan K."/>
            <person name="Balint B."/>
            <person name="Kovacs G.M."/>
            <person name="Kiss B."/>
            <person name="Cseklye J."/>
            <person name="Drula E."/>
            <person name="Henrissat B."/>
            <person name="Nagy I."/>
            <person name="Chovatia M."/>
            <person name="Adam C."/>
            <person name="LaButti K."/>
            <person name="Lipzen A."/>
            <person name="Riley R."/>
            <person name="Grigoriev I.V."/>
            <person name="Nagy L.G."/>
        </authorList>
    </citation>
    <scope>NUCLEOTIDE SEQUENCE [LARGE SCALE GENOMIC DNA]</scope>
    <source>
        <strain evidence="3 4">NL-1724</strain>
    </source>
</reference>
<proteinExistence type="predicted"/>
<dbReference type="SUPFAM" id="SSF56112">
    <property type="entry name" value="Protein kinase-like (PK-like)"/>
    <property type="match status" value="1"/>
</dbReference>
<evidence type="ECO:0000256" key="1">
    <source>
        <dbReference type="PROSITE-ProRule" id="PRU10141"/>
    </source>
</evidence>
<feature type="binding site" evidence="1">
    <location>
        <position position="106"/>
    </location>
    <ligand>
        <name>ATP</name>
        <dbReference type="ChEBI" id="CHEBI:30616"/>
    </ligand>
</feature>
<keyword evidence="1" id="KW-0067">ATP-binding</keyword>
<evidence type="ECO:0000259" key="2">
    <source>
        <dbReference type="PROSITE" id="PS50011"/>
    </source>
</evidence>
<keyword evidence="4" id="KW-1185">Reference proteome</keyword>
<dbReference type="EMBL" id="VDMD01000003">
    <property type="protein sequence ID" value="TRM67118.1"/>
    <property type="molecule type" value="Genomic_DNA"/>
</dbReference>
<name>A0A550CQR5_9AGAR</name>
<protein>
    <submittedName>
        <fullName evidence="3">Serine/threonine kinase, SPS1</fullName>
    </submittedName>
</protein>
<dbReference type="InterPro" id="IPR011009">
    <property type="entry name" value="Kinase-like_dom_sf"/>
</dbReference>